<dbReference type="GO" id="GO:0016788">
    <property type="term" value="F:hydrolase activity, acting on ester bonds"/>
    <property type="evidence" value="ECO:0007669"/>
    <property type="project" value="InterPro"/>
</dbReference>
<evidence type="ECO:0000256" key="2">
    <source>
        <dbReference type="ARBA" id="ARBA00022729"/>
    </source>
</evidence>
<comment type="caution">
    <text evidence="6">The sequence shown here is derived from an EMBL/GenBank/DDBJ whole genome shotgun (WGS) entry which is preliminary data.</text>
</comment>
<comment type="similarity">
    <text evidence="1">Belongs to the 'GDSL' lipolytic enzyme family.</text>
</comment>
<reference evidence="6" key="1">
    <citation type="submission" date="2019-12" db="EMBL/GenBank/DDBJ databases">
        <title>Genome sequencing and annotation of Brassica cretica.</title>
        <authorList>
            <person name="Studholme D.J."/>
            <person name="Sarris P."/>
        </authorList>
    </citation>
    <scope>NUCLEOTIDE SEQUENCE</scope>
    <source>
        <strain evidence="6">PFS-109/04</strain>
        <tissue evidence="6">Leaf</tissue>
    </source>
</reference>
<feature type="chain" id="PRO_5035752132" description="Sinapine esterase" evidence="5">
    <location>
        <begin position="29"/>
        <end position="871"/>
    </location>
</feature>
<gene>
    <name evidence="6" type="ORF">F2Q69_00053971</name>
</gene>
<keyword evidence="2 5" id="KW-0732">Signal</keyword>
<dbReference type="AlphaFoldDB" id="A0A8S9MLX3"/>
<evidence type="ECO:0008006" key="8">
    <source>
        <dbReference type="Google" id="ProtNLM"/>
    </source>
</evidence>
<evidence type="ECO:0000256" key="5">
    <source>
        <dbReference type="SAM" id="SignalP"/>
    </source>
</evidence>
<evidence type="ECO:0000313" key="6">
    <source>
        <dbReference type="EMBL" id="KAF3484855.1"/>
    </source>
</evidence>
<feature type="signal peptide" evidence="5">
    <location>
        <begin position="1"/>
        <end position="28"/>
    </location>
</feature>
<evidence type="ECO:0000256" key="4">
    <source>
        <dbReference type="ARBA" id="ARBA00023180"/>
    </source>
</evidence>
<keyword evidence="4" id="KW-0325">Glycoprotein</keyword>
<dbReference type="CDD" id="cd01837">
    <property type="entry name" value="SGNH_plant_lipase_like"/>
    <property type="match status" value="2"/>
</dbReference>
<organism evidence="6 7">
    <name type="scientific">Brassica cretica</name>
    <name type="common">Mustard</name>
    <dbReference type="NCBI Taxonomy" id="69181"/>
    <lineage>
        <taxon>Eukaryota</taxon>
        <taxon>Viridiplantae</taxon>
        <taxon>Streptophyta</taxon>
        <taxon>Embryophyta</taxon>
        <taxon>Tracheophyta</taxon>
        <taxon>Spermatophyta</taxon>
        <taxon>Magnoliopsida</taxon>
        <taxon>eudicotyledons</taxon>
        <taxon>Gunneridae</taxon>
        <taxon>Pentapetalae</taxon>
        <taxon>rosids</taxon>
        <taxon>malvids</taxon>
        <taxon>Brassicales</taxon>
        <taxon>Brassicaceae</taxon>
        <taxon>Brassiceae</taxon>
        <taxon>Brassica</taxon>
    </lineage>
</organism>
<proteinExistence type="inferred from homology"/>
<keyword evidence="3" id="KW-0378">Hydrolase</keyword>
<dbReference type="InterPro" id="IPR035669">
    <property type="entry name" value="SGNH_plant_lipase-like"/>
</dbReference>
<sequence length="871" mass="96284">MASPDSPHLTKKLLSFFLSTLFLTIVNSEAHCRNFKSIISFGDSTADTGNLIVLSDPDDLPAAAFPPYGETFFHHPTGRFSNGRLIIDFIAEFLGLPFVPPFYGSQNANFEKGVNFAVGGATALEHSFLVERGIDLAFTNVSLGVQLQSFKDAMPSLCGSPSDCRNMIENALILMGEIGGNDYNYPLFLGKPTEEIRELVPLVVSTISSAITELISMGGKTFLVPGQFPLGCSTTYLQSYNTSNAEEYDSTGCLKWLNEFGKNQGDQLLVELKKLQKLYPHVNIIYADYYNILLRFIQEPAKYGFLSKPSPLPPCCGTRGSYSSLFDCRNMIENALILMGEIGGNDYNYPLFLGKPTEEIRELVPLVVSTISSAITELISMGGKTFLVPGQFPLGCSTTYLQSYNTSNAEEYDSTGCLKWLNEFGKNQGDQLLVELKKLQKLYPHVNIIYADYYNILLRFIQEPAKYGFLSKPSPLPPCCGTRGSYSSLFGKTFGLKGLKCCNDPSKYVDWDSAHMTEAAYRLMAEGVLKGPYAIPPFDWSCLNPEIKNSGSSDTEHSSIDIGLEGSKIHRLESGILRELAEFLGFPLVPPFYGSQNANFEQGFNFAVGGATALEPSILQERGINFAYTNVSLGVQLKSFKDSFPNLCGSPTDCRDMIENALILMGEIGGNDYNYPLFLGKPIEEIRELVPLVITTISSAITELIGMGGRTFLVPGEFPLGCSVIYLTLYKTSNKEAYDSSGCLKWLNEFAVYHDDQLQAELNKLRKLYPHVNIIYADYYNALLRLSQEPTKFGFIDRRLPACCGFGEKGMECCSDPSKYVSWDSVHMTEAAYRFMAEGVLKGPYAIPPFDWSCISSKIKNNGSSVTKSII</sequence>
<dbReference type="InterPro" id="IPR001087">
    <property type="entry name" value="GDSL"/>
</dbReference>
<dbReference type="PANTHER" id="PTHR22835:SF629">
    <property type="entry name" value="(RAPE) HYPOTHETICAL PROTEIN"/>
    <property type="match status" value="1"/>
</dbReference>
<dbReference type="InterPro" id="IPR036514">
    <property type="entry name" value="SGNH_hydro_sf"/>
</dbReference>
<evidence type="ECO:0000256" key="1">
    <source>
        <dbReference type="ARBA" id="ARBA00008668"/>
    </source>
</evidence>
<dbReference type="Pfam" id="PF00657">
    <property type="entry name" value="Lipase_GDSL"/>
    <property type="match status" value="3"/>
</dbReference>
<evidence type="ECO:0000256" key="3">
    <source>
        <dbReference type="ARBA" id="ARBA00022801"/>
    </source>
</evidence>
<dbReference type="SUPFAM" id="SSF52266">
    <property type="entry name" value="SGNH hydrolase"/>
    <property type="match status" value="1"/>
</dbReference>
<evidence type="ECO:0000313" key="7">
    <source>
        <dbReference type="Proteomes" id="UP000712600"/>
    </source>
</evidence>
<accession>A0A8S9MLX3</accession>
<protein>
    <recommendedName>
        <fullName evidence="8">Sinapine esterase</fullName>
    </recommendedName>
</protein>
<dbReference type="Gene3D" id="3.40.50.1110">
    <property type="entry name" value="SGNH hydrolase"/>
    <property type="match status" value="2"/>
</dbReference>
<dbReference type="Proteomes" id="UP000712600">
    <property type="component" value="Unassembled WGS sequence"/>
</dbReference>
<dbReference type="PANTHER" id="PTHR22835">
    <property type="entry name" value="ZINC FINGER FYVE DOMAIN CONTAINING PROTEIN"/>
    <property type="match status" value="1"/>
</dbReference>
<name>A0A8S9MLX3_BRACR</name>
<dbReference type="EMBL" id="QGKX02002183">
    <property type="protein sequence ID" value="KAF3484855.1"/>
    <property type="molecule type" value="Genomic_DNA"/>
</dbReference>